<accession>A0A1B6C876</accession>
<feature type="transmembrane region" description="Helical" evidence="1">
    <location>
        <begin position="60"/>
        <end position="81"/>
    </location>
</feature>
<feature type="transmembrane region" description="Helical" evidence="1">
    <location>
        <begin position="30"/>
        <end position="48"/>
    </location>
</feature>
<dbReference type="AlphaFoldDB" id="A0A1B6C876"/>
<evidence type="ECO:0000313" key="2">
    <source>
        <dbReference type="EMBL" id="JAS09707.1"/>
    </source>
</evidence>
<keyword evidence="1" id="KW-1133">Transmembrane helix</keyword>
<proteinExistence type="predicted"/>
<keyword evidence="1" id="KW-0472">Membrane</keyword>
<organism evidence="2">
    <name type="scientific">Clastoptera arizonana</name>
    <name type="common">Arizona spittle bug</name>
    <dbReference type="NCBI Taxonomy" id="38151"/>
    <lineage>
        <taxon>Eukaryota</taxon>
        <taxon>Metazoa</taxon>
        <taxon>Ecdysozoa</taxon>
        <taxon>Arthropoda</taxon>
        <taxon>Hexapoda</taxon>
        <taxon>Insecta</taxon>
        <taxon>Pterygota</taxon>
        <taxon>Neoptera</taxon>
        <taxon>Paraneoptera</taxon>
        <taxon>Hemiptera</taxon>
        <taxon>Auchenorrhyncha</taxon>
        <taxon>Cercopoidea</taxon>
        <taxon>Clastopteridae</taxon>
        <taxon>Clastoptera</taxon>
    </lineage>
</organism>
<name>A0A1B6C876_9HEMI</name>
<keyword evidence="1" id="KW-0812">Transmembrane</keyword>
<protein>
    <submittedName>
        <fullName evidence="2">Uncharacterized protein</fullName>
    </submittedName>
</protein>
<dbReference type="EMBL" id="GEDC01027591">
    <property type="protein sequence ID" value="JAS09707.1"/>
    <property type="molecule type" value="Transcribed_RNA"/>
</dbReference>
<sequence length="167" mass="18758">MMNNHSQSFIDTRFTKMFYRMLIRIISRRSIFKIIQMAIAFTGLYLHATRRYVKSFDSYVLIPASFGAGLFTSSGLFLGYVVNAISPSHQDTVFNAMASTMYGVVLTSMMNGLPYISTNDLFTNVQVLSSLTPAFGLVFHLGDSVWEIVNMNLKELQPIINFGPTVV</sequence>
<gene>
    <name evidence="2" type="ORF">g.2206</name>
</gene>
<feature type="transmembrane region" description="Helical" evidence="1">
    <location>
        <begin position="93"/>
        <end position="113"/>
    </location>
</feature>
<reference evidence="2" key="1">
    <citation type="submission" date="2015-12" db="EMBL/GenBank/DDBJ databases">
        <title>De novo transcriptome assembly of four potential Pierce s Disease insect vectors from Arizona vineyards.</title>
        <authorList>
            <person name="Tassone E.E."/>
        </authorList>
    </citation>
    <scope>NUCLEOTIDE SEQUENCE</scope>
</reference>
<evidence type="ECO:0000256" key="1">
    <source>
        <dbReference type="SAM" id="Phobius"/>
    </source>
</evidence>